<comment type="caution">
    <text evidence="2">The sequence shown here is derived from an EMBL/GenBank/DDBJ whole genome shotgun (WGS) entry which is preliminary data.</text>
</comment>
<dbReference type="Proteomes" id="UP000326757">
    <property type="component" value="Unassembled WGS sequence"/>
</dbReference>
<evidence type="ECO:0000313" key="2">
    <source>
        <dbReference type="EMBL" id="KAB8296255.1"/>
    </source>
</evidence>
<dbReference type="AlphaFoldDB" id="A0A5N6K299"/>
<feature type="compositionally biased region" description="Polar residues" evidence="1">
    <location>
        <begin position="1"/>
        <end position="18"/>
    </location>
</feature>
<keyword evidence="3" id="KW-1185">Reference proteome</keyword>
<gene>
    <name evidence="2" type="ORF">EYC80_009029</name>
</gene>
<dbReference type="EMBL" id="VIGI01000009">
    <property type="protein sequence ID" value="KAB8296255.1"/>
    <property type="molecule type" value="Genomic_DNA"/>
</dbReference>
<evidence type="ECO:0000256" key="1">
    <source>
        <dbReference type="SAM" id="MobiDB-lite"/>
    </source>
</evidence>
<proteinExistence type="predicted"/>
<feature type="region of interest" description="Disordered" evidence="1">
    <location>
        <begin position="1"/>
        <end position="45"/>
    </location>
</feature>
<reference evidence="2 3" key="1">
    <citation type="submission" date="2019-06" db="EMBL/GenBank/DDBJ databases">
        <title>Genome Sequence of the Brown Rot Fungal Pathogen Monilinia laxa.</title>
        <authorList>
            <person name="De Miccolis Angelini R.M."/>
            <person name="Landi L."/>
            <person name="Abate D."/>
            <person name="Pollastro S."/>
            <person name="Romanazzi G."/>
            <person name="Faretra F."/>
        </authorList>
    </citation>
    <scope>NUCLEOTIDE SEQUENCE [LARGE SCALE GENOMIC DNA]</scope>
    <source>
        <strain evidence="2 3">Mlax316</strain>
    </source>
</reference>
<organism evidence="2 3">
    <name type="scientific">Monilinia laxa</name>
    <name type="common">Brown rot fungus</name>
    <name type="synonym">Sclerotinia laxa</name>
    <dbReference type="NCBI Taxonomy" id="61186"/>
    <lineage>
        <taxon>Eukaryota</taxon>
        <taxon>Fungi</taxon>
        <taxon>Dikarya</taxon>
        <taxon>Ascomycota</taxon>
        <taxon>Pezizomycotina</taxon>
        <taxon>Leotiomycetes</taxon>
        <taxon>Helotiales</taxon>
        <taxon>Sclerotiniaceae</taxon>
        <taxon>Monilinia</taxon>
    </lineage>
</organism>
<name>A0A5N6K299_MONLA</name>
<dbReference type="OrthoDB" id="3470523at2759"/>
<sequence>MSNQNQTTSWDSSLTLTEDTGEPPSNREAANNRLLGLGTPPEHPTPWEQRHAIIFDVGRRRLYTINRSEIDMRYRRISLNRLRMFEADSINISIQHSATSGPEYLARFNVDSLGLREKRLTGEIMECWVLDERNRELREKRSIWRLIAWRCRALF</sequence>
<evidence type="ECO:0000313" key="3">
    <source>
        <dbReference type="Proteomes" id="UP000326757"/>
    </source>
</evidence>
<accession>A0A5N6K299</accession>
<protein>
    <submittedName>
        <fullName evidence="2">Uncharacterized protein</fullName>
    </submittedName>
</protein>